<feature type="binding site" evidence="15">
    <location>
        <position position="353"/>
    </location>
    <ligand>
        <name>Zn(2+)</name>
        <dbReference type="ChEBI" id="CHEBI:29105"/>
        <label>2</label>
    </ligand>
</feature>
<evidence type="ECO:0000313" key="17">
    <source>
        <dbReference type="EMBL" id="MDT0497283.1"/>
    </source>
</evidence>
<feature type="binding site" evidence="15">
    <location>
        <position position="72"/>
    </location>
    <ligand>
        <name>Zn(2+)</name>
        <dbReference type="ChEBI" id="CHEBI:29105"/>
        <label>1</label>
    </ligand>
</feature>
<evidence type="ECO:0000256" key="10">
    <source>
        <dbReference type="ARBA" id="ARBA00022915"/>
    </source>
</evidence>
<feature type="binding site" evidence="15">
    <location>
        <position position="105"/>
    </location>
    <ligand>
        <name>Zn(2+)</name>
        <dbReference type="ChEBI" id="CHEBI:29105"/>
        <label>1</label>
    </ligand>
</feature>
<evidence type="ECO:0000256" key="12">
    <source>
        <dbReference type="ARBA" id="ARBA00023285"/>
    </source>
</evidence>
<keyword evidence="18" id="KW-1185">Reference proteome</keyword>
<dbReference type="Proteomes" id="UP001254608">
    <property type="component" value="Unassembled WGS sequence"/>
</dbReference>
<evidence type="ECO:0000256" key="3">
    <source>
        <dbReference type="ARBA" id="ARBA00011738"/>
    </source>
</evidence>
<name>A0ABU2WHD5_9GAMM</name>
<keyword evidence="12 15" id="KW-0170">Cobalt</keyword>
<evidence type="ECO:0000256" key="7">
    <source>
        <dbReference type="ARBA" id="ARBA00022723"/>
    </source>
</evidence>
<dbReference type="InterPro" id="IPR005941">
    <property type="entry name" value="DapE_proteobac"/>
</dbReference>
<dbReference type="GO" id="GO:0009014">
    <property type="term" value="F:succinyl-diaminopimelate desuccinylase activity"/>
    <property type="evidence" value="ECO:0007669"/>
    <property type="project" value="UniProtKB-EC"/>
</dbReference>
<feature type="binding site" evidence="15">
    <location>
        <position position="167"/>
    </location>
    <ligand>
        <name>Zn(2+)</name>
        <dbReference type="ChEBI" id="CHEBI:29105"/>
        <label>1</label>
    </ligand>
</feature>
<protein>
    <recommendedName>
        <fullName evidence="5 15">Succinyl-diaminopimelate desuccinylase</fullName>
        <shortName evidence="15">SDAP desuccinylase</shortName>
        <ecNumber evidence="4 15">3.5.1.18</ecNumber>
    </recommendedName>
    <alternativeName>
        <fullName evidence="13 15">N-succinyl-LL-2,6-diaminoheptanedioate amidohydrolase</fullName>
    </alternativeName>
</protein>
<dbReference type="InterPro" id="IPR011650">
    <property type="entry name" value="Peptidase_M20_dimer"/>
</dbReference>
<feature type="binding site" evidence="15">
    <location>
        <position position="139"/>
    </location>
    <ligand>
        <name>Zn(2+)</name>
        <dbReference type="ChEBI" id="CHEBI:29105"/>
        <label>2</label>
    </ligand>
</feature>
<accession>A0ABU2WHD5</accession>
<evidence type="ECO:0000256" key="6">
    <source>
        <dbReference type="ARBA" id="ARBA00022605"/>
    </source>
</evidence>
<dbReference type="InterPro" id="IPR002933">
    <property type="entry name" value="Peptidase_M20"/>
</dbReference>
<gene>
    <name evidence="15 17" type="primary">dapE</name>
    <name evidence="17" type="ORF">RM530_07875</name>
</gene>
<evidence type="ECO:0000256" key="15">
    <source>
        <dbReference type="HAMAP-Rule" id="MF_01690"/>
    </source>
</evidence>
<keyword evidence="6 15" id="KW-0028">Amino-acid biosynthesis</keyword>
<dbReference type="Pfam" id="PF07687">
    <property type="entry name" value="M20_dimer"/>
    <property type="match status" value="1"/>
</dbReference>
<keyword evidence="9 15" id="KW-0862">Zinc</keyword>
<evidence type="ECO:0000256" key="5">
    <source>
        <dbReference type="ARBA" id="ARBA00022391"/>
    </source>
</evidence>
<comment type="catalytic activity">
    <reaction evidence="14 15">
        <text>N-succinyl-(2S,6S)-2,6-diaminopimelate + H2O = (2S,6S)-2,6-diaminopimelate + succinate</text>
        <dbReference type="Rhea" id="RHEA:22608"/>
        <dbReference type="ChEBI" id="CHEBI:15377"/>
        <dbReference type="ChEBI" id="CHEBI:30031"/>
        <dbReference type="ChEBI" id="CHEBI:57609"/>
        <dbReference type="ChEBI" id="CHEBI:58087"/>
        <dbReference type="EC" id="3.5.1.18"/>
    </reaction>
</comment>
<evidence type="ECO:0000256" key="2">
    <source>
        <dbReference type="ARBA" id="ARBA00006746"/>
    </source>
</evidence>
<evidence type="ECO:0000256" key="8">
    <source>
        <dbReference type="ARBA" id="ARBA00022801"/>
    </source>
</evidence>
<evidence type="ECO:0000313" key="18">
    <source>
        <dbReference type="Proteomes" id="UP001254608"/>
    </source>
</evidence>
<dbReference type="NCBIfam" id="TIGR01246">
    <property type="entry name" value="dapE_proteo"/>
    <property type="match status" value="1"/>
</dbReference>
<comment type="function">
    <text evidence="15">Catalyzes the hydrolysis of N-succinyl-L,L-diaminopimelic acid (SDAP), forming succinate and LL-2,6-diaminopimelate (DAP), an intermediate involved in the bacterial biosynthesis of lysine and meso-diaminopimelic acid, an essential component of bacterial cell walls.</text>
</comment>
<dbReference type="EMBL" id="JAVRIC010000008">
    <property type="protein sequence ID" value="MDT0497283.1"/>
    <property type="molecule type" value="Genomic_DNA"/>
</dbReference>
<dbReference type="NCBIfam" id="NF009557">
    <property type="entry name" value="PRK13009.1"/>
    <property type="match status" value="1"/>
</dbReference>
<keyword evidence="11 15" id="KW-0457">Lysine biosynthesis</keyword>
<keyword evidence="10 15" id="KW-0220">Diaminopimelate biosynthesis</keyword>
<evidence type="ECO:0000256" key="4">
    <source>
        <dbReference type="ARBA" id="ARBA00011921"/>
    </source>
</evidence>
<comment type="subunit">
    <text evidence="3 15">Homodimer.</text>
</comment>
<evidence type="ECO:0000256" key="14">
    <source>
        <dbReference type="ARBA" id="ARBA00051301"/>
    </source>
</evidence>
<feature type="binding site" evidence="15">
    <location>
        <position position="105"/>
    </location>
    <ligand>
        <name>Zn(2+)</name>
        <dbReference type="ChEBI" id="CHEBI:29105"/>
        <label>2</label>
    </ligand>
</feature>
<dbReference type="CDD" id="cd03891">
    <property type="entry name" value="M20_DapE_proteobac"/>
    <property type="match status" value="1"/>
</dbReference>
<dbReference type="PANTHER" id="PTHR43808:SF31">
    <property type="entry name" value="N-ACETYL-L-CITRULLINE DEACETYLASE"/>
    <property type="match status" value="1"/>
</dbReference>
<feature type="active site" evidence="15">
    <location>
        <position position="74"/>
    </location>
</feature>
<dbReference type="SUPFAM" id="SSF55031">
    <property type="entry name" value="Bacterial exopeptidase dimerisation domain"/>
    <property type="match status" value="1"/>
</dbReference>
<feature type="domain" description="Peptidase M20 dimerisation" evidence="16">
    <location>
        <begin position="180"/>
        <end position="287"/>
    </location>
</feature>
<sequence length="381" mass="41564">MPDDVRAPDTLALLQDLISRRSLTPEDAGCCALIGKRLSALGFRLEWLPKNGVTNLWAVRGESAPCVVLAGHTDVVPTGPLTQWSSDPFEPSLRDGFLYGRGAADMKSGLACMVTAVERLLSRTELQGSIAFLITSDEEGPCRDGTRHVVEVLRERGIAPEYAIVGEASSMEVLGDRIMIGRRGSLGCNLRVHGKQGHVAYPQRADNPIHRLTPALNELIAMCWDRGNAHFPPTSFQVSNLKAGTGAHNVIPGEAEAVFNLRYSTELDAERIKARVHAVLDRHIERYDADWWHTGEPFLTPGGPLVEAASAAAQEETGLHAERSTGGGTSDGRFIATLGTQVVEIGPVNRSIHQIDEHIRVEDLERLSRIYEHTLERLLAA</sequence>
<evidence type="ECO:0000256" key="11">
    <source>
        <dbReference type="ARBA" id="ARBA00023154"/>
    </source>
</evidence>
<dbReference type="SUPFAM" id="SSF53187">
    <property type="entry name" value="Zn-dependent exopeptidases"/>
    <property type="match status" value="1"/>
</dbReference>
<dbReference type="InterPro" id="IPR050072">
    <property type="entry name" value="Peptidase_M20A"/>
</dbReference>
<feature type="active site" description="Proton acceptor" evidence="15">
    <location>
        <position position="138"/>
    </location>
</feature>
<dbReference type="InterPro" id="IPR001261">
    <property type="entry name" value="ArgE/DapE_CS"/>
</dbReference>
<dbReference type="EC" id="3.5.1.18" evidence="4 15"/>
<dbReference type="PROSITE" id="PS00759">
    <property type="entry name" value="ARGE_DAPE_CPG2_2"/>
    <property type="match status" value="1"/>
</dbReference>
<comment type="caution">
    <text evidence="17">The sequence shown here is derived from an EMBL/GenBank/DDBJ whole genome shotgun (WGS) entry which is preliminary data.</text>
</comment>
<reference evidence="17 18" key="1">
    <citation type="submission" date="2023-09" db="EMBL/GenBank/DDBJ databases">
        <authorList>
            <person name="Rey-Velasco X."/>
        </authorList>
    </citation>
    <scope>NUCLEOTIDE SEQUENCE [LARGE SCALE GENOMIC DNA]</scope>
    <source>
        <strain evidence="17 18">W345</strain>
    </source>
</reference>
<organism evidence="17 18">
    <name type="scientific">Banduia mediterranea</name>
    <dbReference type="NCBI Taxonomy" id="3075609"/>
    <lineage>
        <taxon>Bacteria</taxon>
        <taxon>Pseudomonadati</taxon>
        <taxon>Pseudomonadota</taxon>
        <taxon>Gammaproteobacteria</taxon>
        <taxon>Nevskiales</taxon>
        <taxon>Algiphilaceae</taxon>
        <taxon>Banduia</taxon>
    </lineage>
</organism>
<evidence type="ECO:0000256" key="1">
    <source>
        <dbReference type="ARBA" id="ARBA00005130"/>
    </source>
</evidence>
<keyword evidence="8 15" id="KW-0378">Hydrolase</keyword>
<comment type="pathway">
    <text evidence="1 15">Amino-acid biosynthesis; L-lysine biosynthesis via DAP pathway; LL-2,6-diaminopimelate from (S)-tetrahydrodipicolinate (succinylase route): step 3/3.</text>
</comment>
<keyword evidence="7 15" id="KW-0479">Metal-binding</keyword>
<dbReference type="PANTHER" id="PTHR43808">
    <property type="entry name" value="ACETYLORNITHINE DEACETYLASE"/>
    <property type="match status" value="1"/>
</dbReference>
<dbReference type="Pfam" id="PF01546">
    <property type="entry name" value="Peptidase_M20"/>
    <property type="match status" value="1"/>
</dbReference>
<comment type="similarity">
    <text evidence="2 15">Belongs to the peptidase M20A family. DapE subfamily.</text>
</comment>
<evidence type="ECO:0000256" key="9">
    <source>
        <dbReference type="ARBA" id="ARBA00022833"/>
    </source>
</evidence>
<dbReference type="InterPro" id="IPR036264">
    <property type="entry name" value="Bact_exopeptidase_dim_dom"/>
</dbReference>
<proteinExistence type="inferred from homology"/>
<evidence type="ECO:0000259" key="16">
    <source>
        <dbReference type="Pfam" id="PF07687"/>
    </source>
</evidence>
<comment type="cofactor">
    <cofactor evidence="15">
        <name>Zn(2+)</name>
        <dbReference type="ChEBI" id="CHEBI:29105"/>
    </cofactor>
    <cofactor evidence="15">
        <name>Co(2+)</name>
        <dbReference type="ChEBI" id="CHEBI:48828"/>
    </cofactor>
    <text evidence="15">Binds 2 Zn(2+) or Co(2+) ions per subunit.</text>
</comment>
<evidence type="ECO:0000256" key="13">
    <source>
        <dbReference type="ARBA" id="ARBA00031891"/>
    </source>
</evidence>
<dbReference type="Gene3D" id="3.40.630.10">
    <property type="entry name" value="Zn peptidases"/>
    <property type="match status" value="2"/>
</dbReference>
<dbReference type="HAMAP" id="MF_01690">
    <property type="entry name" value="DapE"/>
    <property type="match status" value="1"/>
</dbReference>
<dbReference type="RefSeq" id="WP_311364673.1">
    <property type="nucleotide sequence ID" value="NZ_JAVRIC010000008.1"/>
</dbReference>